<dbReference type="InterPro" id="IPR000073">
    <property type="entry name" value="AB_hydrolase_1"/>
</dbReference>
<name>W2UN68_9FLAO</name>
<dbReference type="InterPro" id="IPR029058">
    <property type="entry name" value="AB_hydrolase_fold"/>
</dbReference>
<dbReference type="SUPFAM" id="SSF53474">
    <property type="entry name" value="alpha/beta-Hydrolases"/>
    <property type="match status" value="1"/>
</dbReference>
<evidence type="ECO:0000313" key="4">
    <source>
        <dbReference type="EMBL" id="ETN94752.1"/>
    </source>
</evidence>
<protein>
    <recommendedName>
        <fullName evidence="3">AB hydrolase-1 domain-containing protein</fullName>
    </recommendedName>
</protein>
<dbReference type="AlphaFoldDB" id="W2UN68"/>
<comment type="similarity">
    <text evidence="1">Belongs to the peptidase S33 family.</text>
</comment>
<keyword evidence="5" id="KW-1185">Reference proteome</keyword>
<dbReference type="EMBL" id="AYXY01000023">
    <property type="protein sequence ID" value="ETN94752.1"/>
    <property type="molecule type" value="Genomic_DNA"/>
</dbReference>
<evidence type="ECO:0000313" key="5">
    <source>
        <dbReference type="Proteomes" id="UP000018850"/>
    </source>
</evidence>
<proteinExistence type="inferred from homology"/>
<dbReference type="Pfam" id="PF00561">
    <property type="entry name" value="Abhydrolase_1"/>
    <property type="match status" value="1"/>
</dbReference>
<dbReference type="PANTHER" id="PTHR42886:SF29">
    <property type="entry name" value="PUMMELIG, ISOFORM A"/>
    <property type="match status" value="1"/>
</dbReference>
<dbReference type="RefSeq" id="WP_161808361.1">
    <property type="nucleotide sequence ID" value="NZ_AYXY01000023.1"/>
</dbReference>
<comment type="caution">
    <text evidence="4">The sequence shown here is derived from an EMBL/GenBank/DDBJ whole genome shotgun (WGS) entry which is preliminary data.</text>
</comment>
<dbReference type="Proteomes" id="UP000018850">
    <property type="component" value="Unassembled WGS sequence"/>
</dbReference>
<dbReference type="GO" id="GO:0008233">
    <property type="term" value="F:peptidase activity"/>
    <property type="evidence" value="ECO:0007669"/>
    <property type="project" value="InterPro"/>
</dbReference>
<dbReference type="InterPro" id="IPR002410">
    <property type="entry name" value="Peptidase_S33"/>
</dbReference>
<dbReference type="GO" id="GO:0006508">
    <property type="term" value="P:proteolysis"/>
    <property type="evidence" value="ECO:0007669"/>
    <property type="project" value="InterPro"/>
</dbReference>
<organism evidence="4 5">
    <name type="scientific">Zhouia amylolytica AD3</name>
    <dbReference type="NCBI Taxonomy" id="1286632"/>
    <lineage>
        <taxon>Bacteria</taxon>
        <taxon>Pseudomonadati</taxon>
        <taxon>Bacteroidota</taxon>
        <taxon>Flavobacteriia</taxon>
        <taxon>Flavobacteriales</taxon>
        <taxon>Flavobacteriaceae</taxon>
        <taxon>Zhouia</taxon>
    </lineage>
</organism>
<dbReference type="STRING" id="376730.SAMN04487906_1506"/>
<reference evidence="4 5" key="2">
    <citation type="journal article" date="2016" name="Genome Announc.">
        <title>Draft Genome Sequence of Zhouia amylolytica AD3, Isolated from Tidal Flat Sediment.</title>
        <authorList>
            <person name="Jia B."/>
            <person name="Jin H.M."/>
            <person name="Lee H.J."/>
            <person name="Jeon C.O."/>
        </authorList>
    </citation>
    <scope>NUCLEOTIDE SEQUENCE [LARGE SCALE GENOMIC DNA]</scope>
    <source>
        <strain evidence="4 5">AD3</strain>
    </source>
</reference>
<dbReference type="PRINTS" id="PR00793">
    <property type="entry name" value="PROAMNOPTASE"/>
</dbReference>
<evidence type="ECO:0000259" key="3">
    <source>
        <dbReference type="Pfam" id="PF00561"/>
    </source>
</evidence>
<evidence type="ECO:0000256" key="1">
    <source>
        <dbReference type="ARBA" id="ARBA00010088"/>
    </source>
</evidence>
<accession>W2UN68</accession>
<dbReference type="PANTHER" id="PTHR42886">
    <property type="entry name" value="RE40534P-RELATED"/>
    <property type="match status" value="1"/>
</dbReference>
<sequence>MTFRSSDRETRAYFKELHTDIKIDYFKSKATDRDIRVVATGFDKDQSVIFIHGSPGSGNAFYRYLNNDSLHQKANIITYDRPGYGYSGFGDAVTEITTQSEVVVELIAQYNLTNVVLVGHSYGGTIAAYAPLLSKDIKATLLIAPALDPDLEKYYWAGNFTQWQITRWLIPTSWNVSGDEKYSHAEALIKHVNDWQLVSVPVLMLQGDQDMLVPYKNLEFAESHFNPEYFTGKTLKGENHFTPWTKEKLVIENILTLMN</sequence>
<gene>
    <name evidence="4" type="ORF">P278_26950</name>
</gene>
<keyword evidence="2" id="KW-0378">Hydrolase</keyword>
<evidence type="ECO:0000256" key="2">
    <source>
        <dbReference type="ARBA" id="ARBA00022801"/>
    </source>
</evidence>
<dbReference type="eggNOG" id="COG1073">
    <property type="taxonomic scope" value="Bacteria"/>
</dbReference>
<feature type="domain" description="AB hydrolase-1" evidence="3">
    <location>
        <begin position="48"/>
        <end position="163"/>
    </location>
</feature>
<reference evidence="5" key="1">
    <citation type="submission" date="2013-11" db="EMBL/GenBank/DDBJ databases">
        <title>Draft genome sequence from a member of Zhouia, isolated tidal flat.</title>
        <authorList>
            <person name="Jin H."/>
            <person name="Jeon C.O."/>
        </authorList>
    </citation>
    <scope>NUCLEOTIDE SEQUENCE [LARGE SCALE GENOMIC DNA]</scope>
    <source>
        <strain evidence="5">AD3</strain>
    </source>
</reference>
<dbReference type="Gene3D" id="3.40.50.1820">
    <property type="entry name" value="alpha/beta hydrolase"/>
    <property type="match status" value="1"/>
</dbReference>